<evidence type="ECO:0000256" key="6">
    <source>
        <dbReference type="ARBA" id="ARBA00022729"/>
    </source>
</evidence>
<keyword evidence="16" id="KW-1185">Reference proteome</keyword>
<dbReference type="Pfam" id="PF00560">
    <property type="entry name" value="LRR_1"/>
    <property type="match status" value="5"/>
</dbReference>
<dbReference type="SUPFAM" id="SSF52047">
    <property type="entry name" value="RNI-like"/>
    <property type="match status" value="1"/>
</dbReference>
<dbReference type="FunFam" id="3.80.10.10:FF:000213">
    <property type="entry name" value="Tyrosine-sulfated glycopeptide receptor 1"/>
    <property type="match status" value="1"/>
</dbReference>
<dbReference type="InterPro" id="IPR032675">
    <property type="entry name" value="LRR_dom_sf"/>
</dbReference>
<dbReference type="GO" id="GO:0005886">
    <property type="term" value="C:plasma membrane"/>
    <property type="evidence" value="ECO:0007669"/>
    <property type="project" value="UniProtKB-SubCell"/>
</dbReference>
<comment type="caution">
    <text evidence="15">The sequence shown here is derived from an EMBL/GenBank/DDBJ whole genome shotgun (WGS) entry which is preliminary data.</text>
</comment>
<evidence type="ECO:0000256" key="3">
    <source>
        <dbReference type="ARBA" id="ARBA00022475"/>
    </source>
</evidence>
<keyword evidence="8 12" id="KW-1133">Transmembrane helix</keyword>
<gene>
    <name evidence="15" type="ORF">C1H46_014489</name>
</gene>
<evidence type="ECO:0000256" key="5">
    <source>
        <dbReference type="ARBA" id="ARBA00022692"/>
    </source>
</evidence>
<keyword evidence="7" id="KW-0677">Repeat</keyword>
<evidence type="ECO:0000256" key="13">
    <source>
        <dbReference type="SAM" id="SignalP"/>
    </source>
</evidence>
<keyword evidence="4" id="KW-0433">Leucine-rich repeat</keyword>
<dbReference type="InterPro" id="IPR013210">
    <property type="entry name" value="LRR_N_plant-typ"/>
</dbReference>
<feature type="transmembrane region" description="Helical" evidence="12">
    <location>
        <begin position="662"/>
        <end position="685"/>
    </location>
</feature>
<feature type="domain" description="Leucine-rich repeat-containing N-terminal plant-type" evidence="14">
    <location>
        <begin position="36"/>
        <end position="63"/>
    </location>
</feature>
<evidence type="ECO:0000256" key="12">
    <source>
        <dbReference type="SAM" id="Phobius"/>
    </source>
</evidence>
<keyword evidence="5 12" id="KW-0812">Transmembrane</keyword>
<name>A0A540MM37_MALBA</name>
<dbReference type="SMART" id="SM00369">
    <property type="entry name" value="LRR_TYP"/>
    <property type="match status" value="6"/>
</dbReference>
<keyword evidence="9 12" id="KW-0472">Membrane</keyword>
<proteinExistence type="inferred from homology"/>
<dbReference type="PANTHER" id="PTHR48063:SF46">
    <property type="entry name" value="LEUCINE-RICH REPEAT-CONTAINING N-TERMINAL PLANT-TYPE DOMAIN-CONTAINING PROTEIN"/>
    <property type="match status" value="1"/>
</dbReference>
<feature type="signal peptide" evidence="13">
    <location>
        <begin position="1"/>
        <end position="28"/>
    </location>
</feature>
<dbReference type="Gene3D" id="3.80.10.10">
    <property type="entry name" value="Ribonuclease Inhibitor"/>
    <property type="match status" value="4"/>
</dbReference>
<keyword evidence="3" id="KW-1003">Cell membrane</keyword>
<evidence type="ECO:0000256" key="10">
    <source>
        <dbReference type="ARBA" id="ARBA00023170"/>
    </source>
</evidence>
<evidence type="ECO:0000256" key="4">
    <source>
        <dbReference type="ARBA" id="ARBA00022614"/>
    </source>
</evidence>
<dbReference type="EMBL" id="VIEB01000226">
    <property type="protein sequence ID" value="TQD99876.1"/>
    <property type="molecule type" value="Genomic_DNA"/>
</dbReference>
<evidence type="ECO:0000256" key="11">
    <source>
        <dbReference type="ARBA" id="ARBA00023180"/>
    </source>
</evidence>
<dbReference type="PRINTS" id="PR00019">
    <property type="entry name" value="LEURICHRPT"/>
</dbReference>
<evidence type="ECO:0000313" key="15">
    <source>
        <dbReference type="EMBL" id="TQD99876.1"/>
    </source>
</evidence>
<dbReference type="Pfam" id="PF08263">
    <property type="entry name" value="LRRNT_2"/>
    <property type="match status" value="1"/>
</dbReference>
<dbReference type="FunFam" id="3.80.10.10:FF:000041">
    <property type="entry name" value="LRR receptor-like serine/threonine-protein kinase ERECTA"/>
    <property type="match status" value="2"/>
</dbReference>
<dbReference type="Pfam" id="PF13855">
    <property type="entry name" value="LRR_8"/>
    <property type="match status" value="1"/>
</dbReference>
<dbReference type="STRING" id="106549.A0A540MM37"/>
<keyword evidence="11" id="KW-0325">Glycoprotein</keyword>
<dbReference type="InterPro" id="IPR046956">
    <property type="entry name" value="RLP23-like"/>
</dbReference>
<keyword evidence="10" id="KW-0675">Receptor</keyword>
<sequence>MPVPRHIMPYGVLFKFFVISTLISTNHACNKADRESLSSSFDAPSLNWSSSSDCCHWEGITCDEDGRVTHLLLPSKRLHGGVSRSLGNLTHLSHLNLSHNLLSGSLEARMFLSLSYLEILDLSYNLFFGEVPLSLSSSYIRTVDFSSNQFNGTIPFSFLQHAWNLNSLNVSNNHFTGQIPSSICLRSSSLRVLDFSHNRFSGSIPLGLGNCSELEVFRAGENTLSGSLPSDIYNAQALQEISLHSNRLFGPISENIGKLSSLKLMLLHFNNLEGPLPPPLMNCTNLVEINLGFNRFSGNISVLDFSELTQLSKLDFVANLFTGILPISLYSCKSLKALRLAENNLEGQIQPEIVSLKSLSFLSLSENRLTNATGAMKILMGCKSLRVLLLSENFLGEEMPDVDIMDESSGFQNLSILSFYRCQLTGQVPLWLLKLKKLEVLDLSFNRLTGPIPGWLGTLPSLFLLILNHNLISGEFPKELCRLQALVSQNAATQTGYDYLELPIYYQRVNASVTPLQYKYLSNMPRAISLRNNSLSGNIPFEIGQLQLLRELDLSVNNLSGEIPNQISNLTSLERFDLSRNHLSGEIPASISSLHFLSSFTVAYNNLQGIIPSGTQIEGLNATAFEGNQGLCGAPLPNKCQQMNISNDTKDVHASNGKGVPWFHFSVIFGFIFGFWGVCGSLVFIRSWRHAYFLFLSNVKDKFLAMAN</sequence>
<dbReference type="SUPFAM" id="SSF52058">
    <property type="entry name" value="L domain-like"/>
    <property type="match status" value="1"/>
</dbReference>
<keyword evidence="6 13" id="KW-0732">Signal</keyword>
<evidence type="ECO:0000256" key="1">
    <source>
        <dbReference type="ARBA" id="ARBA00004251"/>
    </source>
</evidence>
<evidence type="ECO:0000259" key="14">
    <source>
        <dbReference type="Pfam" id="PF08263"/>
    </source>
</evidence>
<dbReference type="AlphaFoldDB" id="A0A540MM37"/>
<dbReference type="InterPro" id="IPR003591">
    <property type="entry name" value="Leu-rich_rpt_typical-subtyp"/>
</dbReference>
<protein>
    <recommendedName>
        <fullName evidence="14">Leucine-rich repeat-containing N-terminal plant-type domain-containing protein</fullName>
    </recommendedName>
</protein>
<comment type="subcellular location">
    <subcellularLocation>
        <location evidence="1">Cell membrane</location>
        <topology evidence="1">Single-pass type I membrane protein</topology>
    </subcellularLocation>
</comment>
<evidence type="ECO:0000256" key="9">
    <source>
        <dbReference type="ARBA" id="ARBA00023136"/>
    </source>
</evidence>
<dbReference type="Proteomes" id="UP000315295">
    <property type="component" value="Unassembled WGS sequence"/>
</dbReference>
<evidence type="ECO:0000256" key="7">
    <source>
        <dbReference type="ARBA" id="ARBA00022737"/>
    </source>
</evidence>
<accession>A0A540MM37</accession>
<dbReference type="PANTHER" id="PTHR48063">
    <property type="entry name" value="LRR RECEPTOR-LIKE KINASE"/>
    <property type="match status" value="1"/>
</dbReference>
<organism evidence="15 16">
    <name type="scientific">Malus baccata</name>
    <name type="common">Siberian crab apple</name>
    <name type="synonym">Pyrus baccata</name>
    <dbReference type="NCBI Taxonomy" id="106549"/>
    <lineage>
        <taxon>Eukaryota</taxon>
        <taxon>Viridiplantae</taxon>
        <taxon>Streptophyta</taxon>
        <taxon>Embryophyta</taxon>
        <taxon>Tracheophyta</taxon>
        <taxon>Spermatophyta</taxon>
        <taxon>Magnoliopsida</taxon>
        <taxon>eudicotyledons</taxon>
        <taxon>Gunneridae</taxon>
        <taxon>Pentapetalae</taxon>
        <taxon>rosids</taxon>
        <taxon>fabids</taxon>
        <taxon>Rosales</taxon>
        <taxon>Rosaceae</taxon>
        <taxon>Amygdaloideae</taxon>
        <taxon>Maleae</taxon>
        <taxon>Malus</taxon>
    </lineage>
</organism>
<evidence type="ECO:0000256" key="2">
    <source>
        <dbReference type="ARBA" id="ARBA00009592"/>
    </source>
</evidence>
<comment type="similarity">
    <text evidence="2">Belongs to the RLP family.</text>
</comment>
<evidence type="ECO:0000313" key="16">
    <source>
        <dbReference type="Proteomes" id="UP000315295"/>
    </source>
</evidence>
<reference evidence="15 16" key="1">
    <citation type="journal article" date="2019" name="G3 (Bethesda)">
        <title>Sequencing of a Wild Apple (Malus baccata) Genome Unravels the Differences Between Cultivated and Wild Apple Species Regarding Disease Resistance and Cold Tolerance.</title>
        <authorList>
            <person name="Chen X."/>
        </authorList>
    </citation>
    <scope>NUCLEOTIDE SEQUENCE [LARGE SCALE GENOMIC DNA]</scope>
    <source>
        <strain evidence="16">cv. Shandingzi</strain>
        <tissue evidence="15">Leaves</tissue>
    </source>
</reference>
<evidence type="ECO:0000256" key="8">
    <source>
        <dbReference type="ARBA" id="ARBA00022989"/>
    </source>
</evidence>
<dbReference type="InterPro" id="IPR001611">
    <property type="entry name" value="Leu-rich_rpt"/>
</dbReference>
<feature type="chain" id="PRO_5021999340" description="Leucine-rich repeat-containing N-terminal plant-type domain-containing protein" evidence="13">
    <location>
        <begin position="29"/>
        <end position="708"/>
    </location>
</feature>